<dbReference type="PANTHER" id="PTHR34473:SF2">
    <property type="entry name" value="UPF0699 TRANSMEMBRANE PROTEIN YDBT"/>
    <property type="match status" value="1"/>
</dbReference>
<organism evidence="4 5">
    <name type="scientific">Cryobacterium roopkundense</name>
    <dbReference type="NCBI Taxonomy" id="1001240"/>
    <lineage>
        <taxon>Bacteria</taxon>
        <taxon>Bacillati</taxon>
        <taxon>Actinomycetota</taxon>
        <taxon>Actinomycetes</taxon>
        <taxon>Micrococcales</taxon>
        <taxon>Microbacteriaceae</taxon>
        <taxon>Cryobacterium</taxon>
    </lineage>
</organism>
<dbReference type="PANTHER" id="PTHR34473">
    <property type="entry name" value="UPF0699 TRANSMEMBRANE PROTEIN YDBS"/>
    <property type="match status" value="1"/>
</dbReference>
<keyword evidence="2" id="KW-1133">Transmembrane helix</keyword>
<keyword evidence="2" id="KW-0472">Membrane</keyword>
<dbReference type="Proteomes" id="UP000561726">
    <property type="component" value="Unassembled WGS sequence"/>
</dbReference>
<evidence type="ECO:0000256" key="1">
    <source>
        <dbReference type="SAM" id="MobiDB-lite"/>
    </source>
</evidence>
<feature type="region of interest" description="Disordered" evidence="1">
    <location>
        <begin position="1"/>
        <end position="26"/>
    </location>
</feature>
<protein>
    <submittedName>
        <fullName evidence="4">Putative membrane protein</fullName>
    </submittedName>
</protein>
<feature type="transmembrane region" description="Helical" evidence="2">
    <location>
        <begin position="307"/>
        <end position="324"/>
    </location>
</feature>
<feature type="domain" description="YdbS-like PH" evidence="3">
    <location>
        <begin position="456"/>
        <end position="531"/>
    </location>
</feature>
<dbReference type="InterPro" id="IPR014529">
    <property type="entry name" value="UCP026631"/>
</dbReference>
<evidence type="ECO:0000313" key="4">
    <source>
        <dbReference type="EMBL" id="MBB5643577.1"/>
    </source>
</evidence>
<reference evidence="4 5" key="1">
    <citation type="submission" date="2020-08" db="EMBL/GenBank/DDBJ databases">
        <title>Sequencing the genomes of 1000 actinobacteria strains.</title>
        <authorList>
            <person name="Klenk H.-P."/>
        </authorList>
    </citation>
    <scope>NUCLEOTIDE SEQUENCE [LARGE SCALE GENOMIC DNA]</scope>
    <source>
        <strain evidence="4 5">DSM 21065</strain>
    </source>
</reference>
<evidence type="ECO:0000313" key="5">
    <source>
        <dbReference type="Proteomes" id="UP000561726"/>
    </source>
</evidence>
<feature type="compositionally biased region" description="Pro residues" evidence="1">
    <location>
        <begin position="9"/>
        <end position="22"/>
    </location>
</feature>
<feature type="transmembrane region" description="Helical" evidence="2">
    <location>
        <begin position="98"/>
        <end position="119"/>
    </location>
</feature>
<feature type="transmembrane region" description="Helical" evidence="2">
    <location>
        <begin position="53"/>
        <end position="71"/>
    </location>
</feature>
<gene>
    <name evidence="4" type="ORF">BJ997_004125</name>
</gene>
<dbReference type="EMBL" id="JACHBQ010000001">
    <property type="protein sequence ID" value="MBB5643577.1"/>
    <property type="molecule type" value="Genomic_DNA"/>
</dbReference>
<sequence>MTLPVDPTGDPPAGPPASPPVDPEGSPAQLAVPLAVPSITDGEWHRLHPATPLLRGGIFIVAVLGFVIANLRERLVEFFFNEPHHGGDPLDEIVNRGAVGWALLGVAAVLIVILVVFWLSWRMHTFRVTAEVVEVRSGVVFRSSRRARLDRVQGVNLVRPFIPRLFGAARLEVSVAGQDGNVQLAYLGSALADGLRRDILRLASGLRQAPHSAPAAVTEMDAAGPVPETGDAPGAGFGAASLGALAHTRVNEFMAPELDPDAAPPESVVRIPPGRLIGSLVFSGFTVFLLIAVTGLIVSVAVGSSEWLLFAILPGIIASVGYYFSRFTKSLRYSIAATPEGVRVGFGLLSTSSETLPAGRIHAIGVSQPLLWRPFGWWQIQINKAGQSTNQGAAGGANTLTLPVGTLEDVARVLELLVPGFEQQHDLIARGLLSRGGSDGFTNAPRSARWLRPFSWRRTGYAMWGNVALLRRGVVSRELILVPLARLQSVRISQGPIQRRLGLAHAHLHTVAGPVTATVSNMHRDEAVRLFDVVSTGAISSADLDTSVASTPTTGPTQ</sequence>
<dbReference type="AlphaFoldDB" id="A0A7W9A0U4"/>
<evidence type="ECO:0000259" key="3">
    <source>
        <dbReference type="Pfam" id="PF03703"/>
    </source>
</evidence>
<feature type="domain" description="YdbS-like PH" evidence="3">
    <location>
        <begin position="334"/>
        <end position="415"/>
    </location>
</feature>
<feature type="transmembrane region" description="Helical" evidence="2">
    <location>
        <begin position="280"/>
        <end position="301"/>
    </location>
</feature>
<dbReference type="Pfam" id="PF03703">
    <property type="entry name" value="bPH_2"/>
    <property type="match status" value="3"/>
</dbReference>
<evidence type="ECO:0000256" key="2">
    <source>
        <dbReference type="SAM" id="Phobius"/>
    </source>
</evidence>
<feature type="domain" description="YdbS-like PH" evidence="3">
    <location>
        <begin position="121"/>
        <end position="197"/>
    </location>
</feature>
<dbReference type="PIRSF" id="PIRSF026631">
    <property type="entry name" value="UCP026631"/>
    <property type="match status" value="1"/>
</dbReference>
<keyword evidence="2" id="KW-0812">Transmembrane</keyword>
<name>A0A7W9A0U4_9MICO</name>
<accession>A0A7W9A0U4</accession>
<dbReference type="RefSeq" id="WP_052542081.1">
    <property type="nucleotide sequence ID" value="NZ_JACHBQ010000001.1"/>
</dbReference>
<comment type="caution">
    <text evidence="4">The sequence shown here is derived from an EMBL/GenBank/DDBJ whole genome shotgun (WGS) entry which is preliminary data.</text>
</comment>
<proteinExistence type="predicted"/>
<dbReference type="InterPro" id="IPR005182">
    <property type="entry name" value="YdbS-like_PH"/>
</dbReference>